<evidence type="ECO:0000313" key="3">
    <source>
        <dbReference type="Proteomes" id="UP001497644"/>
    </source>
</evidence>
<protein>
    <submittedName>
        <fullName evidence="2">Uncharacterized protein</fullName>
    </submittedName>
</protein>
<proteinExistence type="predicted"/>
<feature type="compositionally biased region" description="Basic and acidic residues" evidence="1">
    <location>
        <begin position="94"/>
        <end position="104"/>
    </location>
</feature>
<evidence type="ECO:0000256" key="1">
    <source>
        <dbReference type="SAM" id="MobiDB-lite"/>
    </source>
</evidence>
<keyword evidence="3" id="KW-1185">Reference proteome</keyword>
<feature type="region of interest" description="Disordered" evidence="1">
    <location>
        <begin position="38"/>
        <end position="110"/>
    </location>
</feature>
<feature type="compositionally biased region" description="Basic and acidic residues" evidence="1">
    <location>
        <begin position="38"/>
        <end position="50"/>
    </location>
</feature>
<dbReference type="AlphaFoldDB" id="A0AAV2N3T7"/>
<sequence length="143" mass="15909">MWRSMRAHVRVYENVPFKRGAFSLSCLYVSEQTLALPDSRKGMEDARRPSEAPFPSSITPSVAHPLNVANEAAVTRSGRAREENPAGDHVGVVSRERDLSERGGHSAQGDVAEGVIIRRYAFYAGYFSARGRSRREEQASRED</sequence>
<accession>A0AAV2N3T7</accession>
<reference evidence="2 3" key="1">
    <citation type="submission" date="2024-04" db="EMBL/GenBank/DDBJ databases">
        <authorList>
            <consortium name="Molecular Ecology Group"/>
        </authorList>
    </citation>
    <scope>NUCLEOTIDE SEQUENCE [LARGE SCALE GENOMIC DNA]</scope>
</reference>
<dbReference type="Proteomes" id="UP001497644">
    <property type="component" value="Chromosome 1"/>
</dbReference>
<evidence type="ECO:0000313" key="2">
    <source>
        <dbReference type="EMBL" id="CAL1674451.1"/>
    </source>
</evidence>
<name>A0AAV2N3T7_9HYME</name>
<gene>
    <name evidence="2" type="ORF">LPLAT_LOCUS1119</name>
</gene>
<dbReference type="EMBL" id="OZ034824">
    <property type="protein sequence ID" value="CAL1674451.1"/>
    <property type="molecule type" value="Genomic_DNA"/>
</dbReference>
<organism evidence="2 3">
    <name type="scientific">Lasius platythorax</name>
    <dbReference type="NCBI Taxonomy" id="488582"/>
    <lineage>
        <taxon>Eukaryota</taxon>
        <taxon>Metazoa</taxon>
        <taxon>Ecdysozoa</taxon>
        <taxon>Arthropoda</taxon>
        <taxon>Hexapoda</taxon>
        <taxon>Insecta</taxon>
        <taxon>Pterygota</taxon>
        <taxon>Neoptera</taxon>
        <taxon>Endopterygota</taxon>
        <taxon>Hymenoptera</taxon>
        <taxon>Apocrita</taxon>
        <taxon>Aculeata</taxon>
        <taxon>Formicoidea</taxon>
        <taxon>Formicidae</taxon>
        <taxon>Formicinae</taxon>
        <taxon>Lasius</taxon>
        <taxon>Lasius</taxon>
    </lineage>
</organism>